<gene>
    <name evidence="2" type="ORF">GGQ98_002207</name>
</gene>
<dbReference type="Proteomes" id="UP000566324">
    <property type="component" value="Unassembled WGS sequence"/>
</dbReference>
<proteinExistence type="predicted"/>
<accession>A0A7W7B231</accession>
<dbReference type="RefSeq" id="WP_207791357.1">
    <property type="nucleotide sequence ID" value="NZ_JACHNZ010000023.1"/>
</dbReference>
<dbReference type="InterPro" id="IPR044855">
    <property type="entry name" value="CoA-Trfase_III_dom3_sf"/>
</dbReference>
<dbReference type="PANTHER" id="PTHR48207:SF4">
    <property type="entry name" value="BLL6097 PROTEIN"/>
    <property type="match status" value="1"/>
</dbReference>
<organism evidence="2 3">
    <name type="scientific">Sphingosinicella soli</name>
    <dbReference type="NCBI Taxonomy" id="333708"/>
    <lineage>
        <taxon>Bacteria</taxon>
        <taxon>Pseudomonadati</taxon>
        <taxon>Pseudomonadota</taxon>
        <taxon>Alphaproteobacteria</taxon>
        <taxon>Sphingomonadales</taxon>
        <taxon>Sphingosinicellaceae</taxon>
        <taxon>Sphingosinicella</taxon>
    </lineage>
</organism>
<comment type="caution">
    <text evidence="2">The sequence shown here is derived from an EMBL/GenBank/DDBJ whole genome shotgun (WGS) entry which is preliminary data.</text>
</comment>
<evidence type="ECO:0000256" key="1">
    <source>
        <dbReference type="ARBA" id="ARBA00022679"/>
    </source>
</evidence>
<dbReference type="GO" id="GO:0008410">
    <property type="term" value="F:CoA-transferase activity"/>
    <property type="evidence" value="ECO:0007669"/>
    <property type="project" value="TreeGrafter"/>
</dbReference>
<dbReference type="InterPro" id="IPR050483">
    <property type="entry name" value="CoA-transferase_III_domain"/>
</dbReference>
<protein>
    <submittedName>
        <fullName evidence="2">Crotonobetainyl-CoA:carnitine CoA-transferase CaiB-like acyl-CoA transferase</fullName>
    </submittedName>
</protein>
<evidence type="ECO:0000313" key="3">
    <source>
        <dbReference type="Proteomes" id="UP000566324"/>
    </source>
</evidence>
<dbReference type="PANTHER" id="PTHR48207">
    <property type="entry name" value="SUCCINATE--HYDROXYMETHYLGLUTARATE COA-TRANSFERASE"/>
    <property type="match status" value="1"/>
</dbReference>
<dbReference type="SUPFAM" id="SSF89796">
    <property type="entry name" value="CoA-transferase family III (CaiB/BaiF)"/>
    <property type="match status" value="1"/>
</dbReference>
<sequence length="415" mass="45173">MTTPASMRQRQPTVESVAATMTNSGPQAPSAPLDGMRVLDLTSVLMGPLATRILGDMGADVIKIEPPEGDMLRTTGGSGLSPVMMNLYRNKRSVVLDLKQPEGKAALEALIRTADVFVHNLRPQVMGRLGFTYQVVRAINPDIIYCTATGFGSDGPYSEKPAYDDLIQAASGFASASLPLTGEPAYAPAVICDKLVGQAIAYSILGGLLHRARGGGGQSIEVPMFEVAIDFNLVEGLGGGVYTPPRGPTGWPRMKTVERRPFRTADGFACILPYSSRNWFAFFDTVGRSDWKVRYADGEKRIAEIETLYAMIREEAPKRTTAEWGVFCDEADIPFMPVLTVEDIPEDPHVRAVDLMPILKHPTEGLYYAVRQPIRFGASPYRLRRHAPGLGEHTAEVLAEVGHVPRIADDSRPSS</sequence>
<keyword evidence="1 2" id="KW-0808">Transferase</keyword>
<dbReference type="InterPro" id="IPR023606">
    <property type="entry name" value="CoA-Trfase_III_dom_1_sf"/>
</dbReference>
<dbReference type="EMBL" id="JACHNZ010000023">
    <property type="protein sequence ID" value="MBB4632581.1"/>
    <property type="molecule type" value="Genomic_DNA"/>
</dbReference>
<dbReference type="Gene3D" id="3.30.1540.10">
    <property type="entry name" value="formyl-coa transferase, domain 3"/>
    <property type="match status" value="1"/>
</dbReference>
<keyword evidence="3" id="KW-1185">Reference proteome</keyword>
<dbReference type="AlphaFoldDB" id="A0A7W7B231"/>
<dbReference type="InterPro" id="IPR003673">
    <property type="entry name" value="CoA-Trfase_fam_III"/>
</dbReference>
<reference evidence="2 3" key="1">
    <citation type="submission" date="2020-08" db="EMBL/GenBank/DDBJ databases">
        <title>Genomic Encyclopedia of Type Strains, Phase IV (KMG-IV): sequencing the most valuable type-strain genomes for metagenomic binning, comparative biology and taxonomic classification.</title>
        <authorList>
            <person name="Goeker M."/>
        </authorList>
    </citation>
    <scope>NUCLEOTIDE SEQUENCE [LARGE SCALE GENOMIC DNA]</scope>
    <source>
        <strain evidence="2 3">DSM 17328</strain>
    </source>
</reference>
<evidence type="ECO:0000313" key="2">
    <source>
        <dbReference type="EMBL" id="MBB4632581.1"/>
    </source>
</evidence>
<dbReference type="Gene3D" id="3.40.50.10540">
    <property type="entry name" value="Crotonobetainyl-coa:carnitine coa-transferase, domain 1"/>
    <property type="match status" value="1"/>
</dbReference>
<dbReference type="Pfam" id="PF02515">
    <property type="entry name" value="CoA_transf_3"/>
    <property type="match status" value="1"/>
</dbReference>
<name>A0A7W7B231_9SPHN</name>